<comment type="caution">
    <text evidence="2">The sequence shown here is derived from an EMBL/GenBank/DDBJ whole genome shotgun (WGS) entry which is preliminary data.</text>
</comment>
<evidence type="ECO:0000313" key="2">
    <source>
        <dbReference type="EMBL" id="PWW23805.1"/>
    </source>
</evidence>
<dbReference type="AlphaFoldDB" id="A0A317QNJ3"/>
<dbReference type="RefSeq" id="WP_110006125.1">
    <property type="nucleotide sequence ID" value="NZ_QGTX01000001.1"/>
</dbReference>
<protein>
    <submittedName>
        <fullName evidence="2">Uncharacterized protein DUF4326</fullName>
    </submittedName>
</protein>
<organism evidence="2 3">
    <name type="scientific">Geodermatophilus normandii</name>
    <dbReference type="NCBI Taxonomy" id="1137989"/>
    <lineage>
        <taxon>Bacteria</taxon>
        <taxon>Bacillati</taxon>
        <taxon>Actinomycetota</taxon>
        <taxon>Actinomycetes</taxon>
        <taxon>Geodermatophilales</taxon>
        <taxon>Geodermatophilaceae</taxon>
        <taxon>Geodermatophilus</taxon>
    </lineage>
</organism>
<reference evidence="3" key="1">
    <citation type="submission" date="2018-05" db="EMBL/GenBank/DDBJ databases">
        <authorList>
            <person name="Klenk H.-P."/>
            <person name="Huntemann M."/>
            <person name="Clum A."/>
            <person name="Pillay M."/>
            <person name="Palaniappan K."/>
            <person name="Varghese N."/>
            <person name="Mikhailova N."/>
            <person name="Stamatis D."/>
            <person name="Reddy T."/>
            <person name="Daum C."/>
            <person name="Shapiro N."/>
            <person name="Ivanova N."/>
            <person name="Kyrpides N."/>
            <person name="Woyke T."/>
        </authorList>
    </citation>
    <scope>NUCLEOTIDE SEQUENCE [LARGE SCALE GENOMIC DNA]</scope>
    <source>
        <strain evidence="3">DSM 45417</strain>
    </source>
</reference>
<dbReference type="InterPro" id="IPR025475">
    <property type="entry name" value="DUF4326"/>
</dbReference>
<keyword evidence="3" id="KW-1185">Reference proteome</keyword>
<gene>
    <name evidence="2" type="ORF">JD79_02981</name>
</gene>
<dbReference type="EMBL" id="QGTX01000001">
    <property type="protein sequence ID" value="PWW23805.1"/>
    <property type="molecule type" value="Genomic_DNA"/>
</dbReference>
<feature type="domain" description="DUF4326" evidence="1">
    <location>
        <begin position="11"/>
        <end position="124"/>
    </location>
</feature>
<evidence type="ECO:0000259" key="1">
    <source>
        <dbReference type="Pfam" id="PF14216"/>
    </source>
</evidence>
<accession>A0A317QNJ3</accession>
<sequence>MRTPRRVQLSRARGWRKPPGTVVVARPSRWGNPFRVGGTYMWPAGCDDDGEDGTGWPLPTSREPGVHDDGVRVVRCPDRATAVAWYRRWAGSAHAGQARLLLAGRDLACWCPVDEPCHADVLLEMANRAPVLR</sequence>
<proteinExistence type="predicted"/>
<evidence type="ECO:0000313" key="3">
    <source>
        <dbReference type="Proteomes" id="UP000246661"/>
    </source>
</evidence>
<dbReference type="OrthoDB" id="3483205at2"/>
<name>A0A317QNJ3_9ACTN</name>
<dbReference type="Pfam" id="PF14216">
    <property type="entry name" value="DUF4326"/>
    <property type="match status" value="1"/>
</dbReference>
<dbReference type="Proteomes" id="UP000246661">
    <property type="component" value="Unassembled WGS sequence"/>
</dbReference>